<keyword evidence="10 12" id="KW-1133">Transmembrane helix</keyword>
<dbReference type="AlphaFoldDB" id="G2JB23"/>
<dbReference type="RefSeq" id="WP_006683070.1">
    <property type="nucleotide sequence ID" value="NZ_CAFB01000052.1"/>
</dbReference>
<dbReference type="SUPFAM" id="SSF81660">
    <property type="entry name" value="Metal cation-transporting ATPase, ATP-binding domain N"/>
    <property type="match status" value="1"/>
</dbReference>
<feature type="transmembrane region" description="Helical" evidence="12">
    <location>
        <begin position="655"/>
        <end position="678"/>
    </location>
</feature>
<dbReference type="NCBIfam" id="TIGR01494">
    <property type="entry name" value="ATPase_P-type"/>
    <property type="match status" value="2"/>
</dbReference>
<organism evidence="14 15">
    <name type="scientific">Candidatus Glomeribacter gigasporarum BEG34</name>
    <dbReference type="NCBI Taxonomy" id="1070319"/>
    <lineage>
        <taxon>Bacteria</taxon>
        <taxon>Pseudomonadati</taxon>
        <taxon>Pseudomonadota</taxon>
        <taxon>Betaproteobacteria</taxon>
        <taxon>Burkholderiales</taxon>
        <taxon>Burkholderiaceae</taxon>
        <taxon>Candidatus Glomeribacter</taxon>
    </lineage>
</organism>
<dbReference type="SFLD" id="SFLDF00027">
    <property type="entry name" value="p-type_atpase"/>
    <property type="match status" value="1"/>
</dbReference>
<dbReference type="Pfam" id="PF00122">
    <property type="entry name" value="E1-E2_ATPase"/>
    <property type="match status" value="1"/>
</dbReference>
<dbReference type="PRINTS" id="PR00119">
    <property type="entry name" value="CATATPASE"/>
</dbReference>
<dbReference type="EC" id="3.6.3.6" evidence="14"/>
<keyword evidence="4 12" id="KW-0812">Transmembrane</keyword>
<comment type="subcellular location">
    <subcellularLocation>
        <location evidence="1">Membrane</location>
        <topology evidence="1">Multi-pass membrane protein</topology>
    </subcellularLocation>
</comment>
<evidence type="ECO:0000256" key="8">
    <source>
        <dbReference type="ARBA" id="ARBA00022842"/>
    </source>
</evidence>
<keyword evidence="7" id="KW-0067">ATP-binding</keyword>
<evidence type="ECO:0000256" key="4">
    <source>
        <dbReference type="ARBA" id="ARBA00022692"/>
    </source>
</evidence>
<sequence>MGLTSQEAKRRMEYEGPNEIAEKHPSAALRLARKFWGPSAWMVEVIALVSLILHKRADLSVALLLLGMNAIFSFSQEQRATSAIAALRQKLNLKARALRDGRWQTVPTRTLVKGDIVRVRAGDFVPADMQLFEGVVQVDQSALTGETHEIDKGHDDVLHSGSTVRHGEASGVVIATGTHTYFGRTVQLVESARPKLHSEAVITRLVKWMCAIVGALVATTWVVSQARGIAPSETLPIALVLMMGAVPVALPAMLTASMAISSIALARRGVLITRLNAVEDAATMDVLCADKTGTLTMNRLSFGGIAPQPGFDSEDVIRAGALASNAANADPIDRAFLQEASARGILEKTAKPRSFKPFSATTRHTRAVVEIDGRAVHAVKGALRTVAKAAGLDRAAIAALEARAEQAARQGMRALAVARAEDDQPLQLVGLAFLYDAPRPDAQHLIDKLRALGIQIKMLTGDALIVAREIARMLGLHKILRAPKWRAMQQEAHARAENLANCADGFAEVYPEDKFQIVQSLQAAGHIVGMTGDGVNDAPALRQAEVGIAVRGASDVAKGAASVVLTAEGLAGIIDLIRHGRAIHQRVLTWIINKISRTTLKAGFVVVVFLVTGKFAISALAMILLVLMTDFVQITMATDRVDAPPEPQTWEITPFARVALALGGLMLIEALALLAFGWHHFGLAGQVARLQTFTFQTLLFFGLFSILSVRERRAFWTSRPSAPFAAAIAIDACAGLWIGIYGLGRLHPLPLAQSALIFSYAGFCTLGLNDFVKIALIARCSA</sequence>
<evidence type="ECO:0000256" key="3">
    <source>
        <dbReference type="ARBA" id="ARBA00022553"/>
    </source>
</evidence>
<dbReference type="FunFam" id="3.40.50.1000:FF:000211">
    <property type="entry name" value="Plasma membrane ATPase"/>
    <property type="match status" value="1"/>
</dbReference>
<dbReference type="PRINTS" id="PR00120">
    <property type="entry name" value="HATPASE"/>
</dbReference>
<dbReference type="InterPro" id="IPR023298">
    <property type="entry name" value="ATPase_P-typ_TM_dom_sf"/>
</dbReference>
<dbReference type="InterPro" id="IPR008250">
    <property type="entry name" value="ATPase_P-typ_transduc_dom_A_sf"/>
</dbReference>
<evidence type="ECO:0000256" key="6">
    <source>
        <dbReference type="ARBA" id="ARBA00022741"/>
    </source>
</evidence>
<evidence type="ECO:0000256" key="5">
    <source>
        <dbReference type="ARBA" id="ARBA00022723"/>
    </source>
</evidence>
<dbReference type="STRING" id="1070319.CAGGBEG34_340022"/>
<dbReference type="PROSITE" id="PS00154">
    <property type="entry name" value="ATPASE_E1_E2"/>
    <property type="match status" value="1"/>
</dbReference>
<dbReference type="SFLD" id="SFLDS00003">
    <property type="entry name" value="Haloacid_Dehalogenase"/>
    <property type="match status" value="1"/>
</dbReference>
<feature type="transmembrane region" description="Helical" evidence="12">
    <location>
        <begin position="205"/>
        <end position="223"/>
    </location>
</feature>
<keyword evidence="5" id="KW-0479">Metal-binding</keyword>
<keyword evidence="11 12" id="KW-0472">Membrane</keyword>
<proteinExistence type="inferred from homology"/>
<dbReference type="eggNOG" id="COG0474">
    <property type="taxonomic scope" value="Bacteria"/>
</dbReference>
<keyword evidence="14" id="KW-0378">Hydrolase</keyword>
<feature type="transmembrane region" description="Helical" evidence="12">
    <location>
        <begin position="604"/>
        <end position="628"/>
    </location>
</feature>
<feature type="transmembrane region" description="Helical" evidence="12">
    <location>
        <begin position="755"/>
        <end position="778"/>
    </location>
</feature>
<evidence type="ECO:0000256" key="7">
    <source>
        <dbReference type="ARBA" id="ARBA00022840"/>
    </source>
</evidence>
<dbReference type="GO" id="GO:0016020">
    <property type="term" value="C:membrane"/>
    <property type="evidence" value="ECO:0007669"/>
    <property type="project" value="UniProtKB-SubCell"/>
</dbReference>
<evidence type="ECO:0000256" key="2">
    <source>
        <dbReference type="ARBA" id="ARBA00008804"/>
    </source>
</evidence>
<dbReference type="Proteomes" id="UP000054051">
    <property type="component" value="Unassembled WGS sequence"/>
</dbReference>
<dbReference type="Pfam" id="PF00690">
    <property type="entry name" value="Cation_ATPase_N"/>
    <property type="match status" value="1"/>
</dbReference>
<dbReference type="InterPro" id="IPR044492">
    <property type="entry name" value="P_typ_ATPase_HD_dom"/>
</dbReference>
<dbReference type="InterPro" id="IPR018303">
    <property type="entry name" value="ATPase_P-typ_P_site"/>
</dbReference>
<dbReference type="InterPro" id="IPR006534">
    <property type="entry name" value="P-type_ATPase_IIIA"/>
</dbReference>
<evidence type="ECO:0000313" key="15">
    <source>
        <dbReference type="Proteomes" id="UP000054051"/>
    </source>
</evidence>
<dbReference type="Gene3D" id="3.40.1110.10">
    <property type="entry name" value="Calcium-transporting ATPase, cytoplasmic domain N"/>
    <property type="match status" value="1"/>
</dbReference>
<keyword evidence="9" id="KW-1278">Translocase</keyword>
<dbReference type="GO" id="GO:0008553">
    <property type="term" value="F:P-type proton-exporting transporter activity"/>
    <property type="evidence" value="ECO:0007669"/>
    <property type="project" value="InterPro"/>
</dbReference>
<dbReference type="GO" id="GO:0005524">
    <property type="term" value="F:ATP binding"/>
    <property type="evidence" value="ECO:0007669"/>
    <property type="project" value="UniProtKB-KW"/>
</dbReference>
<dbReference type="GO" id="GO:0120029">
    <property type="term" value="P:proton export across plasma membrane"/>
    <property type="evidence" value="ECO:0007669"/>
    <property type="project" value="InterPro"/>
</dbReference>
<evidence type="ECO:0000256" key="11">
    <source>
        <dbReference type="ARBA" id="ARBA00023136"/>
    </source>
</evidence>
<dbReference type="GO" id="GO:0016887">
    <property type="term" value="F:ATP hydrolysis activity"/>
    <property type="evidence" value="ECO:0007669"/>
    <property type="project" value="InterPro"/>
</dbReference>
<keyword evidence="3" id="KW-0597">Phosphoprotein</keyword>
<dbReference type="SUPFAM" id="SSF56784">
    <property type="entry name" value="HAD-like"/>
    <property type="match status" value="1"/>
</dbReference>
<dbReference type="InterPro" id="IPR001757">
    <property type="entry name" value="P_typ_ATPase"/>
</dbReference>
<dbReference type="NCBIfam" id="TIGR01647">
    <property type="entry name" value="ATPase-IIIA_H"/>
    <property type="match status" value="1"/>
</dbReference>
<evidence type="ECO:0000256" key="9">
    <source>
        <dbReference type="ARBA" id="ARBA00022967"/>
    </source>
</evidence>
<evidence type="ECO:0000256" key="10">
    <source>
        <dbReference type="ARBA" id="ARBA00022989"/>
    </source>
</evidence>
<dbReference type="SUPFAM" id="SSF81653">
    <property type="entry name" value="Calcium ATPase, transduction domain A"/>
    <property type="match status" value="1"/>
</dbReference>
<dbReference type="Gene3D" id="2.70.150.10">
    <property type="entry name" value="Calcium-transporting ATPase, cytoplasmic transduction domain A"/>
    <property type="match status" value="1"/>
</dbReference>
<dbReference type="Pfam" id="PF00702">
    <property type="entry name" value="Hydrolase"/>
    <property type="match status" value="1"/>
</dbReference>
<comment type="caution">
    <text evidence="14">The sequence shown here is derived from an EMBL/GenBank/DDBJ whole genome shotgun (WGS) entry which is preliminary data.</text>
</comment>
<dbReference type="EMBL" id="CAFB01000052">
    <property type="protein sequence ID" value="CCD29975.1"/>
    <property type="molecule type" value="Genomic_DNA"/>
</dbReference>
<dbReference type="SUPFAM" id="SSF81665">
    <property type="entry name" value="Calcium ATPase, transmembrane domain M"/>
    <property type="match status" value="1"/>
</dbReference>
<feature type="domain" description="Cation-transporting P-type ATPase N-terminal" evidence="13">
    <location>
        <begin position="1"/>
        <end position="55"/>
    </location>
</feature>
<dbReference type="SMART" id="SM00831">
    <property type="entry name" value="Cation_ATPase_N"/>
    <property type="match status" value="1"/>
</dbReference>
<dbReference type="InterPro" id="IPR023214">
    <property type="entry name" value="HAD_sf"/>
</dbReference>
<name>G2JB23_9BURK</name>
<feature type="transmembrane region" description="Helical" evidence="12">
    <location>
        <begin position="235"/>
        <end position="266"/>
    </location>
</feature>
<protein>
    <submittedName>
        <fullName evidence="14">ATPase, E1-E2 type</fullName>
        <ecNumber evidence="14">3.6.3.6</ecNumber>
    </submittedName>
</protein>
<evidence type="ECO:0000313" key="14">
    <source>
        <dbReference type="EMBL" id="CCD29975.1"/>
    </source>
</evidence>
<dbReference type="InterPro" id="IPR036412">
    <property type="entry name" value="HAD-like_sf"/>
</dbReference>
<dbReference type="InterPro" id="IPR059000">
    <property type="entry name" value="ATPase_P-type_domA"/>
</dbReference>
<keyword evidence="8" id="KW-0460">Magnesium</keyword>
<accession>G2JB23</accession>
<evidence type="ECO:0000259" key="13">
    <source>
        <dbReference type="SMART" id="SM00831"/>
    </source>
</evidence>
<feature type="transmembrane region" description="Helical" evidence="12">
    <location>
        <begin position="690"/>
        <end position="709"/>
    </location>
</feature>
<feature type="transmembrane region" description="Helical" evidence="12">
    <location>
        <begin position="721"/>
        <end position="743"/>
    </location>
</feature>
<comment type="similarity">
    <text evidence="2">Belongs to the cation transport ATPase (P-type) (TC 3.A.3) family. Type IIIA subfamily.</text>
</comment>
<dbReference type="Gene3D" id="3.40.50.1000">
    <property type="entry name" value="HAD superfamily/HAD-like"/>
    <property type="match status" value="1"/>
</dbReference>
<gene>
    <name evidence="14" type="ORF">CAGGBEG34_340022</name>
</gene>
<dbReference type="SFLD" id="SFLDG00002">
    <property type="entry name" value="C1.7:_P-type_atpase_like"/>
    <property type="match status" value="1"/>
</dbReference>
<evidence type="ECO:0000256" key="12">
    <source>
        <dbReference type="SAM" id="Phobius"/>
    </source>
</evidence>
<keyword evidence="6" id="KW-0547">Nucleotide-binding</keyword>
<dbReference type="InterPro" id="IPR004014">
    <property type="entry name" value="ATPase_P-typ_cation-transptr_N"/>
</dbReference>
<dbReference type="FunFam" id="2.70.150.10:FF:000042">
    <property type="entry name" value="Plasma membrane ATPase"/>
    <property type="match status" value="1"/>
</dbReference>
<dbReference type="Gene3D" id="1.20.1110.10">
    <property type="entry name" value="Calcium-transporting ATPase, transmembrane domain"/>
    <property type="match status" value="1"/>
</dbReference>
<dbReference type="PANTHER" id="PTHR42861">
    <property type="entry name" value="CALCIUM-TRANSPORTING ATPASE"/>
    <property type="match status" value="1"/>
</dbReference>
<keyword evidence="15" id="KW-1185">Reference proteome</keyword>
<evidence type="ECO:0000256" key="1">
    <source>
        <dbReference type="ARBA" id="ARBA00004141"/>
    </source>
</evidence>
<dbReference type="GO" id="GO:0046872">
    <property type="term" value="F:metal ion binding"/>
    <property type="evidence" value="ECO:0007669"/>
    <property type="project" value="UniProtKB-KW"/>
</dbReference>
<reference evidence="14 15" key="1">
    <citation type="submission" date="2011-08" db="EMBL/GenBank/DDBJ databases">
        <title>The genome of the obligate endobacterium of an arbuscular mycorrhizal fungus reveals an interphylum network of nutritional interactions.</title>
        <authorList>
            <person name="Ghignone S."/>
            <person name="Salvioli A."/>
            <person name="Anca I."/>
            <person name="Lumini E."/>
            <person name="Ortu G."/>
            <person name="Petiti L."/>
            <person name="Cruveiller S."/>
            <person name="Bianciotto V."/>
            <person name="Piffanelli P."/>
            <person name="Lanfranco L."/>
            <person name="Bonfante P."/>
        </authorList>
    </citation>
    <scope>NUCLEOTIDE SEQUENCE [LARGE SCALE GENOMIC DNA]</scope>
    <source>
        <strain evidence="14 15">BEG34</strain>
    </source>
</reference>
<dbReference type="InterPro" id="IPR023299">
    <property type="entry name" value="ATPase_P-typ_cyto_dom_N"/>
</dbReference>